<dbReference type="VEuPathDB" id="VectorBase:HLOH_044176"/>
<reference evidence="1 2" key="1">
    <citation type="journal article" date="2020" name="Cell">
        <title>Large-Scale Comparative Analyses of Tick Genomes Elucidate Their Genetic Diversity and Vector Capacities.</title>
        <authorList>
            <consortium name="Tick Genome and Microbiome Consortium (TIGMIC)"/>
            <person name="Jia N."/>
            <person name="Wang J."/>
            <person name="Shi W."/>
            <person name="Du L."/>
            <person name="Sun Y."/>
            <person name="Zhan W."/>
            <person name="Jiang J.F."/>
            <person name="Wang Q."/>
            <person name="Zhang B."/>
            <person name="Ji P."/>
            <person name="Bell-Sakyi L."/>
            <person name="Cui X.M."/>
            <person name="Yuan T.T."/>
            <person name="Jiang B.G."/>
            <person name="Yang W.F."/>
            <person name="Lam T.T."/>
            <person name="Chang Q.C."/>
            <person name="Ding S.J."/>
            <person name="Wang X.J."/>
            <person name="Zhu J.G."/>
            <person name="Ruan X.D."/>
            <person name="Zhao L."/>
            <person name="Wei J.T."/>
            <person name="Ye R.Z."/>
            <person name="Que T.C."/>
            <person name="Du C.H."/>
            <person name="Zhou Y.H."/>
            <person name="Cheng J.X."/>
            <person name="Dai P.F."/>
            <person name="Guo W.B."/>
            <person name="Han X.H."/>
            <person name="Huang E.J."/>
            <person name="Li L.F."/>
            <person name="Wei W."/>
            <person name="Gao Y.C."/>
            <person name="Liu J.Z."/>
            <person name="Shao H.Z."/>
            <person name="Wang X."/>
            <person name="Wang C.C."/>
            <person name="Yang T.C."/>
            <person name="Huo Q.B."/>
            <person name="Li W."/>
            <person name="Chen H.Y."/>
            <person name="Chen S.E."/>
            <person name="Zhou L.G."/>
            <person name="Ni X.B."/>
            <person name="Tian J.H."/>
            <person name="Sheng Y."/>
            <person name="Liu T."/>
            <person name="Pan Y.S."/>
            <person name="Xia L.Y."/>
            <person name="Li J."/>
            <person name="Zhao F."/>
            <person name="Cao W.C."/>
        </authorList>
    </citation>
    <scope>NUCLEOTIDE SEQUENCE [LARGE SCALE GENOMIC DNA]</scope>
    <source>
        <strain evidence="1">HaeL-2018</strain>
    </source>
</reference>
<sequence>MAKDSKETDPLTEFAKGLGDKAPTSIKEIAKVLVEMTSRFIEAMNKLTATVTALVPQPVISKRSLLLSRLQ</sequence>
<comment type="caution">
    <text evidence="1">The sequence shown here is derived from an EMBL/GenBank/DDBJ whole genome shotgun (WGS) entry which is preliminary data.</text>
</comment>
<dbReference type="EMBL" id="JABSTR010000010">
    <property type="protein sequence ID" value="KAH9379567.1"/>
    <property type="molecule type" value="Genomic_DNA"/>
</dbReference>
<proteinExistence type="predicted"/>
<dbReference type="Proteomes" id="UP000821853">
    <property type="component" value="Chromosome 8"/>
</dbReference>
<evidence type="ECO:0000313" key="2">
    <source>
        <dbReference type="Proteomes" id="UP000821853"/>
    </source>
</evidence>
<evidence type="ECO:0000313" key="1">
    <source>
        <dbReference type="EMBL" id="KAH9379567.1"/>
    </source>
</evidence>
<dbReference type="AlphaFoldDB" id="A0A9J6GYP3"/>
<organism evidence="1 2">
    <name type="scientific">Haemaphysalis longicornis</name>
    <name type="common">Bush tick</name>
    <dbReference type="NCBI Taxonomy" id="44386"/>
    <lineage>
        <taxon>Eukaryota</taxon>
        <taxon>Metazoa</taxon>
        <taxon>Ecdysozoa</taxon>
        <taxon>Arthropoda</taxon>
        <taxon>Chelicerata</taxon>
        <taxon>Arachnida</taxon>
        <taxon>Acari</taxon>
        <taxon>Parasitiformes</taxon>
        <taxon>Ixodida</taxon>
        <taxon>Ixodoidea</taxon>
        <taxon>Ixodidae</taxon>
        <taxon>Haemaphysalinae</taxon>
        <taxon>Haemaphysalis</taxon>
    </lineage>
</organism>
<keyword evidence="2" id="KW-1185">Reference proteome</keyword>
<gene>
    <name evidence="1" type="ORF">HPB48_021442</name>
</gene>
<name>A0A9J6GYP3_HAELO</name>
<accession>A0A9J6GYP3</accession>
<protein>
    <submittedName>
        <fullName evidence="1">Uncharacterized protein</fullName>
    </submittedName>
</protein>